<accession>A0A0A8VS28</accession>
<evidence type="ECO:0000313" key="3">
    <source>
        <dbReference type="Proteomes" id="UP000049127"/>
    </source>
</evidence>
<sequence length="114" mass="12711">MEIMKHLLNGSIEQYNDSVVPKIPVFAGEDITSEVYYFKPGQVLKAHRHPNGEQVFFFLKGNGKMSVEEETFDVNEGSTIFVKAGKWHEITNGSSEMVAVQVTKVGAGAEYKEN</sequence>
<dbReference type="InterPro" id="IPR052538">
    <property type="entry name" value="Flavonoid_dioxygenase-like"/>
</dbReference>
<dbReference type="Gene3D" id="2.60.120.10">
    <property type="entry name" value="Jelly Rolls"/>
    <property type="match status" value="1"/>
</dbReference>
<feature type="domain" description="Cupin type-2" evidence="1">
    <location>
        <begin position="37"/>
        <end position="99"/>
    </location>
</feature>
<gene>
    <name evidence="2" type="ORF">R28058_07731</name>
</gene>
<dbReference type="InterPro" id="IPR013096">
    <property type="entry name" value="Cupin_2"/>
</dbReference>
<dbReference type="Proteomes" id="UP000049127">
    <property type="component" value="Unassembled WGS sequence"/>
</dbReference>
<proteinExistence type="predicted"/>
<dbReference type="PANTHER" id="PTHR43346">
    <property type="entry name" value="LIGAND BINDING DOMAIN PROTEIN, PUTATIVE (AFU_ORTHOLOGUE AFUA_6G14370)-RELATED"/>
    <property type="match status" value="1"/>
</dbReference>
<evidence type="ECO:0000259" key="1">
    <source>
        <dbReference type="Pfam" id="PF07883"/>
    </source>
</evidence>
<evidence type="ECO:0000313" key="2">
    <source>
        <dbReference type="EMBL" id="CEQ03040.1"/>
    </source>
</evidence>
<dbReference type="SUPFAM" id="SSF51182">
    <property type="entry name" value="RmlC-like cupins"/>
    <property type="match status" value="1"/>
</dbReference>
<dbReference type="InterPro" id="IPR011051">
    <property type="entry name" value="RmlC_Cupin_sf"/>
</dbReference>
<dbReference type="EMBL" id="CEKZ01000003">
    <property type="protein sequence ID" value="CEQ03040.1"/>
    <property type="molecule type" value="Genomic_DNA"/>
</dbReference>
<name>A0A0A8VS28_PARSO</name>
<dbReference type="PANTHER" id="PTHR43346:SF1">
    <property type="entry name" value="QUERCETIN 2,3-DIOXYGENASE-RELATED"/>
    <property type="match status" value="1"/>
</dbReference>
<dbReference type="eggNOG" id="COG0662">
    <property type="taxonomic scope" value="Bacteria"/>
</dbReference>
<dbReference type="Pfam" id="PF07883">
    <property type="entry name" value="Cupin_2"/>
    <property type="match status" value="1"/>
</dbReference>
<dbReference type="RefSeq" id="WP_021128436.1">
    <property type="nucleotide sequence ID" value="NZ_CDLJ01000002.1"/>
</dbReference>
<dbReference type="OrthoDB" id="564955at2"/>
<reference evidence="2 3" key="1">
    <citation type="submission" date="2015-01" db="EMBL/GenBank/DDBJ databases">
        <authorList>
            <person name="Aslett A.Martin."/>
            <person name="De Silva Nishadi"/>
        </authorList>
    </citation>
    <scope>NUCLEOTIDE SEQUENCE [LARGE SCALE GENOMIC DNA]</scope>
    <source>
        <strain evidence="2 3">R28058</strain>
    </source>
</reference>
<dbReference type="AlphaFoldDB" id="A0A0A8VS28"/>
<dbReference type="InterPro" id="IPR014710">
    <property type="entry name" value="RmlC-like_jellyroll"/>
</dbReference>
<protein>
    <submittedName>
        <fullName evidence="2">Cupin</fullName>
    </submittedName>
</protein>
<dbReference type="PATRIC" id="fig|1505.7.peg.1070"/>
<organism evidence="2 3">
    <name type="scientific">Paraclostridium sordellii</name>
    <name type="common">Clostridium sordellii</name>
    <dbReference type="NCBI Taxonomy" id="1505"/>
    <lineage>
        <taxon>Bacteria</taxon>
        <taxon>Bacillati</taxon>
        <taxon>Bacillota</taxon>
        <taxon>Clostridia</taxon>
        <taxon>Peptostreptococcales</taxon>
        <taxon>Peptostreptococcaceae</taxon>
        <taxon>Paraclostridium</taxon>
    </lineage>
</organism>